<evidence type="ECO:0000256" key="1">
    <source>
        <dbReference type="ARBA" id="ARBA00004123"/>
    </source>
</evidence>
<accession>A0A1X2HI49</accession>
<evidence type="ECO:0000313" key="11">
    <source>
        <dbReference type="EMBL" id="ORY98692.1"/>
    </source>
</evidence>
<feature type="compositionally biased region" description="Basic and acidic residues" evidence="9">
    <location>
        <begin position="134"/>
        <end position="162"/>
    </location>
</feature>
<evidence type="ECO:0000259" key="10">
    <source>
        <dbReference type="PROSITE" id="PS50103"/>
    </source>
</evidence>
<organism evidence="11 12">
    <name type="scientific">Syncephalastrum racemosum</name>
    <name type="common">Filamentous fungus</name>
    <dbReference type="NCBI Taxonomy" id="13706"/>
    <lineage>
        <taxon>Eukaryota</taxon>
        <taxon>Fungi</taxon>
        <taxon>Fungi incertae sedis</taxon>
        <taxon>Mucoromycota</taxon>
        <taxon>Mucoromycotina</taxon>
        <taxon>Mucoromycetes</taxon>
        <taxon>Mucorales</taxon>
        <taxon>Syncephalastraceae</taxon>
        <taxon>Syncephalastrum</taxon>
    </lineage>
</organism>
<dbReference type="PANTHER" id="PTHR14738">
    <property type="entry name" value="ZINC FINGER CCCH DOMAIN-CONTAINING PROTEIN 14"/>
    <property type="match status" value="1"/>
</dbReference>
<comment type="similarity">
    <text evidence="2">Belongs to the ZC3H14 family.</text>
</comment>
<feature type="zinc finger region" description="C3H1-type" evidence="8">
    <location>
        <begin position="207"/>
        <end position="227"/>
    </location>
</feature>
<comment type="caution">
    <text evidence="11">The sequence shown here is derived from an EMBL/GenBank/DDBJ whole genome shotgun (WGS) entry which is preliminary data.</text>
</comment>
<dbReference type="InterPro" id="IPR000571">
    <property type="entry name" value="Znf_CCCH"/>
</dbReference>
<dbReference type="GO" id="GO:0043488">
    <property type="term" value="P:regulation of mRNA stability"/>
    <property type="evidence" value="ECO:0007669"/>
    <property type="project" value="InterPro"/>
</dbReference>
<dbReference type="OrthoDB" id="438553at2759"/>
<evidence type="ECO:0000256" key="6">
    <source>
        <dbReference type="ARBA" id="ARBA00022833"/>
    </source>
</evidence>
<dbReference type="GO" id="GO:0005737">
    <property type="term" value="C:cytoplasm"/>
    <property type="evidence" value="ECO:0007669"/>
    <property type="project" value="TreeGrafter"/>
</dbReference>
<sequence>MQDINWNLITQEIHAKCVSLDLSDSEDPTLAEYITKLLQLGRPKDKLQEELQQLVGTNIDSSFLDWLTFKIDEIHGASQPSHARRQDAADERPSRRIFSQAIGSVNREQRPRESNSPSASSSPSFSRRHRERSRSRSPEARPRAHQRREDRDRPSTTSHRDGTGLVIRSSGRNQRDVSFEDTSSRAKPSVFDRLGGAKPASRKAEHRCRDWPSCPRGSDCSYFHPKTLCPDFPNCSKDASECMFIHPATPATQPQQVQSIIPRPQLQTFPQSTYPQQIPMMGAPVYPAKKMIPCRYYPYCSNPACPFVHPDRPAASVAPTAPPVTKRVPVPCMNGAHCTRPGCHFMHPSDEGATPATETVCKYDGVCTRPGCFYKHNKQNGPITGNPGRHKSLVLNKDNNQRQYSVAEDEVVERIVVGESADLIRPKNNGDNGGNDHSDDLANSADLDKDVVMDA</sequence>
<proteinExistence type="inferred from homology"/>
<keyword evidence="12" id="KW-1185">Reference proteome</keyword>
<dbReference type="STRING" id="13706.A0A1X2HI49"/>
<evidence type="ECO:0000256" key="4">
    <source>
        <dbReference type="ARBA" id="ARBA00022737"/>
    </source>
</evidence>
<dbReference type="OMA" id="CPYAHQS"/>
<dbReference type="Pfam" id="PF14608">
    <property type="entry name" value="zf-CCCH_2"/>
    <property type="match status" value="5"/>
</dbReference>
<keyword evidence="7" id="KW-0539">Nucleus</keyword>
<evidence type="ECO:0000256" key="5">
    <source>
        <dbReference type="ARBA" id="ARBA00022771"/>
    </source>
</evidence>
<evidence type="ECO:0000256" key="8">
    <source>
        <dbReference type="PROSITE-ProRule" id="PRU00723"/>
    </source>
</evidence>
<feature type="region of interest" description="Disordered" evidence="9">
    <location>
        <begin position="77"/>
        <end position="208"/>
    </location>
</feature>
<comment type="subcellular location">
    <subcellularLocation>
        <location evidence="1">Nucleus</location>
    </subcellularLocation>
</comment>
<evidence type="ECO:0000256" key="3">
    <source>
        <dbReference type="ARBA" id="ARBA00022723"/>
    </source>
</evidence>
<evidence type="ECO:0000256" key="7">
    <source>
        <dbReference type="ARBA" id="ARBA00023242"/>
    </source>
</evidence>
<feature type="compositionally biased region" description="Basic and acidic residues" evidence="9">
    <location>
        <begin position="84"/>
        <end position="94"/>
    </location>
</feature>
<dbReference type="Proteomes" id="UP000242180">
    <property type="component" value="Unassembled WGS sequence"/>
</dbReference>
<keyword evidence="4" id="KW-0677">Repeat</keyword>
<dbReference type="PROSITE" id="PS50103">
    <property type="entry name" value="ZF_C3H1"/>
    <property type="match status" value="1"/>
</dbReference>
<feature type="compositionally biased region" description="Basic and acidic residues" evidence="9">
    <location>
        <begin position="173"/>
        <end position="184"/>
    </location>
</feature>
<gene>
    <name evidence="11" type="ORF">BCR43DRAFT_487987</name>
</gene>
<dbReference type="EMBL" id="MCGN01000003">
    <property type="protein sequence ID" value="ORY98692.1"/>
    <property type="molecule type" value="Genomic_DNA"/>
</dbReference>
<dbReference type="SMART" id="SM00356">
    <property type="entry name" value="ZnF_C3H1"/>
    <property type="match status" value="3"/>
</dbReference>
<keyword evidence="5 8" id="KW-0863">Zinc-finger</keyword>
<keyword evidence="6 8" id="KW-0862">Zinc</keyword>
<dbReference type="InterPro" id="IPR040366">
    <property type="entry name" value="Nab2/ZC3H14"/>
</dbReference>
<dbReference type="GO" id="GO:0005634">
    <property type="term" value="C:nucleus"/>
    <property type="evidence" value="ECO:0007669"/>
    <property type="project" value="UniProtKB-SubCell"/>
</dbReference>
<dbReference type="GO" id="GO:0008143">
    <property type="term" value="F:poly(A) binding"/>
    <property type="evidence" value="ECO:0007669"/>
    <property type="project" value="InterPro"/>
</dbReference>
<protein>
    <recommendedName>
        <fullName evidence="10">C3H1-type domain-containing protein</fullName>
    </recommendedName>
</protein>
<feature type="compositionally biased region" description="Basic and acidic residues" evidence="9">
    <location>
        <begin position="434"/>
        <end position="455"/>
    </location>
</feature>
<dbReference type="AlphaFoldDB" id="A0A1X2HI49"/>
<feature type="region of interest" description="Disordered" evidence="9">
    <location>
        <begin position="423"/>
        <end position="455"/>
    </location>
</feature>
<evidence type="ECO:0000256" key="2">
    <source>
        <dbReference type="ARBA" id="ARBA00008423"/>
    </source>
</evidence>
<dbReference type="PANTHER" id="PTHR14738:SF29">
    <property type="entry name" value="ZINC FINGER CCCH DOMAIN-CONTAINING PROTEIN 14"/>
    <property type="match status" value="1"/>
</dbReference>
<dbReference type="Gene3D" id="4.10.1000.40">
    <property type="match status" value="1"/>
</dbReference>
<evidence type="ECO:0000256" key="9">
    <source>
        <dbReference type="SAM" id="MobiDB-lite"/>
    </source>
</evidence>
<dbReference type="Gene3D" id="4.10.1000.30">
    <property type="match status" value="1"/>
</dbReference>
<feature type="domain" description="C3H1-type" evidence="10">
    <location>
        <begin position="207"/>
        <end position="227"/>
    </location>
</feature>
<name>A0A1X2HI49_SYNRA</name>
<keyword evidence="3 8" id="KW-0479">Metal-binding</keyword>
<feature type="compositionally biased region" description="Low complexity" evidence="9">
    <location>
        <begin position="114"/>
        <end position="125"/>
    </location>
</feature>
<evidence type="ECO:0000313" key="12">
    <source>
        <dbReference type="Proteomes" id="UP000242180"/>
    </source>
</evidence>
<reference evidence="11 12" key="1">
    <citation type="submission" date="2016-07" db="EMBL/GenBank/DDBJ databases">
        <title>Pervasive Adenine N6-methylation of Active Genes in Fungi.</title>
        <authorList>
            <consortium name="DOE Joint Genome Institute"/>
            <person name="Mondo S.J."/>
            <person name="Dannebaum R.O."/>
            <person name="Kuo R.C."/>
            <person name="Labutti K."/>
            <person name="Haridas S."/>
            <person name="Kuo A."/>
            <person name="Salamov A."/>
            <person name="Ahrendt S.R."/>
            <person name="Lipzen A."/>
            <person name="Sullivan W."/>
            <person name="Andreopoulos W.B."/>
            <person name="Clum A."/>
            <person name="Lindquist E."/>
            <person name="Daum C."/>
            <person name="Ramamoorthy G.K."/>
            <person name="Gryganskyi A."/>
            <person name="Culley D."/>
            <person name="Magnuson J.K."/>
            <person name="James T.Y."/>
            <person name="O'Malley M.A."/>
            <person name="Stajich J.E."/>
            <person name="Spatafora J.W."/>
            <person name="Visel A."/>
            <person name="Grigoriev I.V."/>
        </authorList>
    </citation>
    <scope>NUCLEOTIDE SEQUENCE [LARGE SCALE GENOMIC DNA]</scope>
    <source>
        <strain evidence="11 12">NRRL 2496</strain>
    </source>
</reference>
<dbReference type="GO" id="GO:0008270">
    <property type="term" value="F:zinc ion binding"/>
    <property type="evidence" value="ECO:0007669"/>
    <property type="project" value="UniProtKB-KW"/>
</dbReference>
<dbReference type="InParanoid" id="A0A1X2HI49"/>